<dbReference type="RefSeq" id="WP_420245373.1">
    <property type="nucleotide sequence ID" value="NZ_BOPV01000001.1"/>
</dbReference>
<comment type="caution">
    <text evidence="1">The sequence shown here is derived from an EMBL/GenBank/DDBJ whole genome shotgun (WGS) entry which is preliminary data.</text>
</comment>
<accession>A0A8S8XJ67</accession>
<reference evidence="1" key="1">
    <citation type="submission" date="2021-02" db="EMBL/GenBank/DDBJ databases">
        <title>Genome sequence of Rhodospirillales sp. strain TMPK1 isolated from soil.</title>
        <authorList>
            <person name="Nakai R."/>
            <person name="Kusada H."/>
            <person name="Tamaki H."/>
        </authorList>
    </citation>
    <scope>NUCLEOTIDE SEQUENCE</scope>
    <source>
        <strain evidence="1">TMPK1</strain>
    </source>
</reference>
<proteinExistence type="predicted"/>
<evidence type="ECO:0000313" key="1">
    <source>
        <dbReference type="EMBL" id="GIL41747.1"/>
    </source>
</evidence>
<dbReference type="Proteomes" id="UP000681075">
    <property type="component" value="Unassembled WGS sequence"/>
</dbReference>
<name>A0A8S8XJ67_9PROT</name>
<protein>
    <submittedName>
        <fullName evidence="1">Uncharacterized protein</fullName>
    </submittedName>
</protein>
<dbReference type="EMBL" id="BOPV01000001">
    <property type="protein sequence ID" value="GIL41747.1"/>
    <property type="molecule type" value="Genomic_DNA"/>
</dbReference>
<keyword evidence="2" id="KW-1185">Reference proteome</keyword>
<dbReference type="AlphaFoldDB" id="A0A8S8XJ67"/>
<gene>
    <name evidence="1" type="ORF">TMPK1_39840</name>
</gene>
<sequence>MTDQPNTLLYDPDPTLRRLVLSGGGVTETEAVARADAALAASRGAFEAWAVGRLAGIEAKITSEEHAARNAIALAQVRDEAMLYRHEAAARVVDHLNVALSDPNADMARRKKLFRAHALAAAHALAQGPRASRTDIDQLLATLAA</sequence>
<organism evidence="1 2">
    <name type="scientific">Roseiterribacter gracilis</name>
    <dbReference type="NCBI Taxonomy" id="2812848"/>
    <lineage>
        <taxon>Bacteria</taxon>
        <taxon>Pseudomonadati</taxon>
        <taxon>Pseudomonadota</taxon>
        <taxon>Alphaproteobacteria</taxon>
        <taxon>Rhodospirillales</taxon>
        <taxon>Roseiterribacteraceae</taxon>
        <taxon>Roseiterribacter</taxon>
    </lineage>
</organism>
<evidence type="ECO:0000313" key="2">
    <source>
        <dbReference type="Proteomes" id="UP000681075"/>
    </source>
</evidence>